<accession>A0A938XWU1</accession>
<proteinExistence type="predicted"/>
<protein>
    <submittedName>
        <fullName evidence="1">Uncharacterized protein</fullName>
    </submittedName>
</protein>
<dbReference type="EMBL" id="JAFBEB010000003">
    <property type="protein sequence ID" value="MBM7589584.1"/>
    <property type="molecule type" value="Genomic_DNA"/>
</dbReference>
<organism evidence="1 2">
    <name type="scientific">Brevibacillus fulvus</name>
    <dbReference type="NCBI Taxonomy" id="1125967"/>
    <lineage>
        <taxon>Bacteria</taxon>
        <taxon>Bacillati</taxon>
        <taxon>Bacillota</taxon>
        <taxon>Bacilli</taxon>
        <taxon>Bacillales</taxon>
        <taxon>Paenibacillaceae</taxon>
        <taxon>Brevibacillus</taxon>
    </lineage>
</organism>
<name>A0A938XWU1_9BACL</name>
<comment type="caution">
    <text evidence="1">The sequence shown here is derived from an EMBL/GenBank/DDBJ whole genome shotgun (WGS) entry which is preliminary data.</text>
</comment>
<evidence type="ECO:0000313" key="2">
    <source>
        <dbReference type="Proteomes" id="UP000717624"/>
    </source>
</evidence>
<keyword evidence="2" id="KW-1185">Reference proteome</keyword>
<gene>
    <name evidence="1" type="ORF">JOD01_001184</name>
</gene>
<sequence length="30" mass="3375">MTTSLAVLFLIFHSLAYNSINFSSKLNQTI</sequence>
<evidence type="ECO:0000313" key="1">
    <source>
        <dbReference type="EMBL" id="MBM7589584.1"/>
    </source>
</evidence>
<dbReference type="Proteomes" id="UP000717624">
    <property type="component" value="Unassembled WGS sequence"/>
</dbReference>
<reference evidence="1" key="1">
    <citation type="submission" date="2021-01" db="EMBL/GenBank/DDBJ databases">
        <title>Genomic Encyclopedia of Type Strains, Phase IV (KMG-IV): sequencing the most valuable type-strain genomes for metagenomic binning, comparative biology and taxonomic classification.</title>
        <authorList>
            <person name="Goeker M."/>
        </authorList>
    </citation>
    <scope>NUCLEOTIDE SEQUENCE</scope>
    <source>
        <strain evidence="1">DSM 25523</strain>
    </source>
</reference>
<dbReference type="AlphaFoldDB" id="A0A938XWU1"/>